<reference evidence="5 6" key="1">
    <citation type="journal article" date="2011" name="J. Bacteriol.">
        <title>Complete genome sequence of Metallosphaera cuprina, a metal sulfide-oxidizing archaeon from a hot spring.</title>
        <authorList>
            <person name="Liu L.J."/>
            <person name="You X.Y."/>
            <person name="Zheng H."/>
            <person name="Wang S."/>
            <person name="Jiang C.Y."/>
            <person name="Liu S.J."/>
        </authorList>
    </citation>
    <scope>NUCLEOTIDE SEQUENCE [LARGE SCALE GENOMIC DNA]</scope>
    <source>
        <strain evidence="5 6">Ar-4</strain>
    </source>
</reference>
<dbReference type="InterPro" id="IPR013149">
    <property type="entry name" value="ADH-like_C"/>
</dbReference>
<dbReference type="Proteomes" id="UP000007812">
    <property type="component" value="Chromosome"/>
</dbReference>
<dbReference type="InterPro" id="IPR011032">
    <property type="entry name" value="GroES-like_sf"/>
</dbReference>
<dbReference type="GO" id="GO:0030554">
    <property type="term" value="F:adenyl nucleotide binding"/>
    <property type="evidence" value="ECO:0007669"/>
    <property type="project" value="UniProtKB-ARBA"/>
</dbReference>
<dbReference type="GO" id="GO:0051262">
    <property type="term" value="P:protein tetramerization"/>
    <property type="evidence" value="ECO:0007669"/>
    <property type="project" value="UniProtKB-ARBA"/>
</dbReference>
<keyword evidence="6" id="KW-1185">Reference proteome</keyword>
<dbReference type="InterPro" id="IPR020843">
    <property type="entry name" value="ER"/>
</dbReference>
<dbReference type="Gene3D" id="3.90.180.10">
    <property type="entry name" value="Medium-chain alcohol dehydrogenases, catalytic domain"/>
    <property type="match status" value="1"/>
</dbReference>
<dbReference type="SUPFAM" id="SSF51735">
    <property type="entry name" value="NAD(P)-binding Rossmann-fold domains"/>
    <property type="match status" value="1"/>
</dbReference>
<dbReference type="GeneID" id="10493838"/>
<accession>F4FZZ0</accession>
<evidence type="ECO:0000256" key="3">
    <source>
        <dbReference type="ARBA" id="ARBA00023277"/>
    </source>
</evidence>
<sequence length="331" mass="36617">MPDMRAILYERRGIDNLELREVPEPRVGDNEVKLRVLKASINPVDLMSVEVLSVSPIPHIPGSEFFGVVEEVGKGVTHVSPGDRVAVYTRLFDGSCESCLRGRQTYCVNGKRIGVETQGGYAEEIVVPARNVMRSSLRDEILASLPIAILTPYHALKIAQVNPQDLVVVLGASGNTGMFLIQLAKMMGATVVAVSTKAWVKDFNPDIVVDYVNAEEVIKEFTQGKMASVVVNSLGQEYWDLAFKLVGNYGRIITYGAITGGKAQLDVNKLYLKHVTLLGTNRGDMGDFIELLTLASKLKVRTWRTFRLEDIKEAFLSFKEGRRDGRIFLSP</sequence>
<dbReference type="GO" id="GO:0043168">
    <property type="term" value="F:anion binding"/>
    <property type="evidence" value="ECO:0007669"/>
    <property type="project" value="UniProtKB-ARBA"/>
</dbReference>
<gene>
    <name evidence="5" type="ordered locus">Mcup_1649</name>
</gene>
<dbReference type="KEGG" id="mcn:Mcup_1649"/>
<evidence type="ECO:0000256" key="2">
    <source>
        <dbReference type="ARBA" id="ARBA00023002"/>
    </source>
</evidence>
<protein>
    <submittedName>
        <fullName evidence="5">Alcohol dehydrogenase</fullName>
    </submittedName>
</protein>
<evidence type="ECO:0000256" key="1">
    <source>
        <dbReference type="ARBA" id="ARBA00022857"/>
    </source>
</evidence>
<keyword evidence="2" id="KW-0560">Oxidoreductase</keyword>
<evidence type="ECO:0000313" key="6">
    <source>
        <dbReference type="Proteomes" id="UP000007812"/>
    </source>
</evidence>
<dbReference type="PANTHER" id="PTHR43401">
    <property type="entry name" value="L-THREONINE 3-DEHYDROGENASE"/>
    <property type="match status" value="1"/>
</dbReference>
<keyword evidence="1" id="KW-0521">NADP</keyword>
<dbReference type="SUPFAM" id="SSF50129">
    <property type="entry name" value="GroES-like"/>
    <property type="match status" value="1"/>
</dbReference>
<dbReference type="InterPro" id="IPR050129">
    <property type="entry name" value="Zn_alcohol_dh"/>
</dbReference>
<name>F4FZZ0_METCR</name>
<feature type="domain" description="Enoyl reductase (ER)" evidence="4">
    <location>
        <begin position="12"/>
        <end position="329"/>
    </location>
</feature>
<dbReference type="SMART" id="SM00829">
    <property type="entry name" value="PKS_ER"/>
    <property type="match status" value="1"/>
</dbReference>
<dbReference type="STRING" id="1006006.Mcup_1649"/>
<dbReference type="PANTHER" id="PTHR43401:SF4">
    <property type="entry name" value="D-ARABINOSE 1-DEHYDROGENASE (NADP(+))"/>
    <property type="match status" value="1"/>
</dbReference>
<dbReference type="EMBL" id="CP002656">
    <property type="protein sequence ID" value="AEB95752.1"/>
    <property type="molecule type" value="Genomic_DNA"/>
</dbReference>
<evidence type="ECO:0000259" key="4">
    <source>
        <dbReference type="SMART" id="SM00829"/>
    </source>
</evidence>
<proteinExistence type="predicted"/>
<dbReference type="RefSeq" id="WP_013738250.1">
    <property type="nucleotide sequence ID" value="NC_015435.1"/>
</dbReference>
<dbReference type="Pfam" id="PF08240">
    <property type="entry name" value="ADH_N"/>
    <property type="match status" value="1"/>
</dbReference>
<dbReference type="GO" id="GO:0016491">
    <property type="term" value="F:oxidoreductase activity"/>
    <property type="evidence" value="ECO:0007669"/>
    <property type="project" value="UniProtKB-KW"/>
</dbReference>
<dbReference type="InterPro" id="IPR036291">
    <property type="entry name" value="NAD(P)-bd_dom_sf"/>
</dbReference>
<dbReference type="PATRIC" id="fig|1006006.8.peg.1651"/>
<evidence type="ECO:0000313" key="5">
    <source>
        <dbReference type="EMBL" id="AEB95752.1"/>
    </source>
</evidence>
<dbReference type="AlphaFoldDB" id="F4FZZ0"/>
<keyword evidence="3" id="KW-0119">Carbohydrate metabolism</keyword>
<dbReference type="InterPro" id="IPR013154">
    <property type="entry name" value="ADH-like_N"/>
</dbReference>
<organism evidence="5 6">
    <name type="scientific">Metallosphaera cuprina (strain Ar-4)</name>
    <dbReference type="NCBI Taxonomy" id="1006006"/>
    <lineage>
        <taxon>Archaea</taxon>
        <taxon>Thermoproteota</taxon>
        <taxon>Thermoprotei</taxon>
        <taxon>Sulfolobales</taxon>
        <taxon>Sulfolobaceae</taxon>
        <taxon>Metallosphaera</taxon>
    </lineage>
</organism>
<dbReference type="Pfam" id="PF00107">
    <property type="entry name" value="ADH_zinc_N"/>
    <property type="match status" value="1"/>
</dbReference>
<dbReference type="HOGENOM" id="CLU_026673_3_4_2"/>
<dbReference type="eggNOG" id="arCOG01458">
    <property type="taxonomic scope" value="Archaea"/>
</dbReference>